<evidence type="ECO:0000313" key="1">
    <source>
        <dbReference type="EMBL" id="BCJ33626.1"/>
    </source>
</evidence>
<accession>A0A7R7DL79</accession>
<dbReference type="KEGG" id="atl:Athai_11290"/>
<reference evidence="1 2" key="1">
    <citation type="submission" date="2020-08" db="EMBL/GenBank/DDBJ databases">
        <title>Whole genome shotgun sequence of Actinocatenispora thailandica NBRC 105041.</title>
        <authorList>
            <person name="Komaki H."/>
            <person name="Tamura T."/>
        </authorList>
    </citation>
    <scope>NUCLEOTIDE SEQUENCE [LARGE SCALE GENOMIC DNA]</scope>
    <source>
        <strain evidence="1 2">NBRC 105041</strain>
    </source>
</reference>
<dbReference type="RefSeq" id="WP_239156740.1">
    <property type="nucleotide sequence ID" value="NZ_AP023355.1"/>
</dbReference>
<evidence type="ECO:0008006" key="3">
    <source>
        <dbReference type="Google" id="ProtNLM"/>
    </source>
</evidence>
<dbReference type="Proteomes" id="UP000611640">
    <property type="component" value="Chromosome"/>
</dbReference>
<dbReference type="SUPFAM" id="SSF140453">
    <property type="entry name" value="EsxAB dimer-like"/>
    <property type="match status" value="1"/>
</dbReference>
<organism evidence="1 2">
    <name type="scientific">Actinocatenispora thailandica</name>
    <dbReference type="NCBI Taxonomy" id="227318"/>
    <lineage>
        <taxon>Bacteria</taxon>
        <taxon>Bacillati</taxon>
        <taxon>Actinomycetota</taxon>
        <taxon>Actinomycetes</taxon>
        <taxon>Micromonosporales</taxon>
        <taxon>Micromonosporaceae</taxon>
        <taxon>Actinocatenispora</taxon>
    </lineage>
</organism>
<sequence>MDGQYQASPEAMRATVGNVSAILVQAINALHDLSALMVEPESFATLGSAVATANTELQGQQIVAVRSLLDLLGDTADSVRRSADGYDQADQQVAAGYSGGSSPLWHDGTAAQLAGQAVGDSAGATGTPHSVDTVLGYLSDSGMGELSYRPAPTGRFADAADFADWLDGDPDHQSRLGVIGVYSGQAGGLADVPGVARGDVVIAAPAGGATGPSIIGVAGGDGQLYNHGPVGPDLPDESLVRVYRPLA</sequence>
<dbReference type="EMBL" id="AP023355">
    <property type="protein sequence ID" value="BCJ33626.1"/>
    <property type="molecule type" value="Genomic_DNA"/>
</dbReference>
<evidence type="ECO:0000313" key="2">
    <source>
        <dbReference type="Proteomes" id="UP000611640"/>
    </source>
</evidence>
<name>A0A7R7DL79_9ACTN</name>
<keyword evidence="2" id="KW-1185">Reference proteome</keyword>
<dbReference type="AlphaFoldDB" id="A0A7R7DL79"/>
<gene>
    <name evidence="1" type="ORF">Athai_11290</name>
</gene>
<protein>
    <recommendedName>
        <fullName evidence="3">WXG100 family type VII secretion target</fullName>
    </recommendedName>
</protein>
<proteinExistence type="predicted"/>
<dbReference type="InterPro" id="IPR036689">
    <property type="entry name" value="ESAT-6-like_sf"/>
</dbReference>